<evidence type="ECO:0000256" key="2">
    <source>
        <dbReference type="ARBA" id="ARBA00006357"/>
    </source>
</evidence>
<organism evidence="9 10">
    <name type="scientific">Dendroctonus ponderosae</name>
    <name type="common">Mountain pine beetle</name>
    <dbReference type="NCBI Taxonomy" id="77166"/>
    <lineage>
        <taxon>Eukaryota</taxon>
        <taxon>Metazoa</taxon>
        <taxon>Ecdysozoa</taxon>
        <taxon>Arthropoda</taxon>
        <taxon>Hexapoda</taxon>
        <taxon>Insecta</taxon>
        <taxon>Pterygota</taxon>
        <taxon>Neoptera</taxon>
        <taxon>Endopterygota</taxon>
        <taxon>Coleoptera</taxon>
        <taxon>Polyphaga</taxon>
        <taxon>Cucujiformia</taxon>
        <taxon>Curculionidae</taxon>
        <taxon>Scolytinae</taxon>
        <taxon>Dendroctonus</taxon>
    </lineage>
</organism>
<evidence type="ECO:0000256" key="4">
    <source>
        <dbReference type="ARBA" id="ARBA00022801"/>
    </source>
</evidence>
<comment type="subcellular location">
    <subcellularLocation>
        <location evidence="1">Nucleus</location>
    </subcellularLocation>
</comment>
<dbReference type="InterPro" id="IPR013520">
    <property type="entry name" value="Ribonucl_H"/>
</dbReference>
<evidence type="ECO:0000313" key="9">
    <source>
        <dbReference type="EnsemblMetazoa" id="XP_019756899.1"/>
    </source>
</evidence>
<dbReference type="CDD" id="cd06145">
    <property type="entry name" value="REX1_like"/>
    <property type="match status" value="1"/>
</dbReference>
<keyword evidence="4" id="KW-0378">Hydrolase</keyword>
<feature type="region of interest" description="Disordered" evidence="7">
    <location>
        <begin position="41"/>
        <end position="69"/>
    </location>
</feature>
<evidence type="ECO:0000256" key="7">
    <source>
        <dbReference type="SAM" id="MobiDB-lite"/>
    </source>
</evidence>
<accession>A0AAR5P726</accession>
<evidence type="ECO:0000256" key="1">
    <source>
        <dbReference type="ARBA" id="ARBA00004123"/>
    </source>
</evidence>
<dbReference type="EnsemblMetazoa" id="XM_019901340.1">
    <property type="protein sequence ID" value="XP_019756899.1"/>
    <property type="gene ID" value="LOC109535428"/>
</dbReference>
<dbReference type="InterPro" id="IPR047021">
    <property type="entry name" value="REXO1/3/4-like"/>
</dbReference>
<reference evidence="10" key="1">
    <citation type="journal article" date="2013" name="Genome Biol.">
        <title>Draft genome of the mountain pine beetle, Dendroctonus ponderosae Hopkins, a major forest pest.</title>
        <authorList>
            <person name="Keeling C.I."/>
            <person name="Yuen M.M."/>
            <person name="Liao N.Y."/>
            <person name="Docking T.R."/>
            <person name="Chan S.K."/>
            <person name="Taylor G.A."/>
            <person name="Palmquist D.L."/>
            <person name="Jackman S.D."/>
            <person name="Nguyen A."/>
            <person name="Li M."/>
            <person name="Henderson H."/>
            <person name="Janes J.K."/>
            <person name="Zhao Y."/>
            <person name="Pandoh P."/>
            <person name="Moore R."/>
            <person name="Sperling F.A."/>
            <person name="Huber D.P."/>
            <person name="Birol I."/>
            <person name="Jones S.J."/>
            <person name="Bohlmann J."/>
        </authorList>
    </citation>
    <scope>NUCLEOTIDE SEQUENCE</scope>
</reference>
<dbReference type="InterPro" id="IPR036397">
    <property type="entry name" value="RNaseH_sf"/>
</dbReference>
<dbReference type="PANTHER" id="PTHR12801">
    <property type="entry name" value="RNA EXONUCLEASE REXO1 / RECO3 FAMILY MEMBER-RELATED"/>
    <property type="match status" value="1"/>
</dbReference>
<dbReference type="GO" id="GO:0003676">
    <property type="term" value="F:nucleic acid binding"/>
    <property type="evidence" value="ECO:0007669"/>
    <property type="project" value="InterPro"/>
</dbReference>
<keyword evidence="6" id="KW-0539">Nucleus</keyword>
<dbReference type="PANTHER" id="PTHR12801:SF82">
    <property type="entry name" value="RNA EXONUCLEASE 5"/>
    <property type="match status" value="1"/>
</dbReference>
<feature type="compositionally biased region" description="Basic and acidic residues" evidence="7">
    <location>
        <begin position="41"/>
        <end position="51"/>
    </location>
</feature>
<evidence type="ECO:0000313" key="10">
    <source>
        <dbReference type="Proteomes" id="UP000019118"/>
    </source>
</evidence>
<dbReference type="Gene3D" id="3.30.420.10">
    <property type="entry name" value="Ribonuclease H-like superfamily/Ribonuclease H"/>
    <property type="match status" value="1"/>
</dbReference>
<dbReference type="Proteomes" id="UP000019118">
    <property type="component" value="Unassembled WGS sequence"/>
</dbReference>
<dbReference type="GO" id="GO:0004527">
    <property type="term" value="F:exonuclease activity"/>
    <property type="evidence" value="ECO:0007669"/>
    <property type="project" value="UniProtKB-KW"/>
</dbReference>
<dbReference type="InterPro" id="IPR012337">
    <property type="entry name" value="RNaseH-like_sf"/>
</dbReference>
<evidence type="ECO:0000256" key="5">
    <source>
        <dbReference type="ARBA" id="ARBA00022839"/>
    </source>
</evidence>
<dbReference type="SUPFAM" id="SSF53098">
    <property type="entry name" value="Ribonuclease H-like"/>
    <property type="match status" value="1"/>
</dbReference>
<dbReference type="GO" id="GO:0005634">
    <property type="term" value="C:nucleus"/>
    <property type="evidence" value="ECO:0007669"/>
    <property type="project" value="UniProtKB-SubCell"/>
</dbReference>
<feature type="domain" description="Exonuclease" evidence="8">
    <location>
        <begin position="322"/>
        <end position="482"/>
    </location>
</feature>
<sequence>MTGPLETSPKKRHRIENKKKKMAALLDIVKLNETDRLKVKNSKSVEVHPQRTEQINGDGPDCNGQSPNKKLKTDVTVAFGPSGRPLLEGDELLQLKKMLQEKTKKIRQMPKFRLRDMGENASLQIPLESRCPLFLSDIQHLLMYSQIGVHSPYCPTRWCHLEKYNHLTNVTLLIVENMSVYNYEAFESYFPFTSANFEHKLEMISPYAFNSNIIKELSMVPLSMTQMRKLITEYGSLEEAAKHCSEVFDTVNNLFPIDGDFDDENTPVLSKKDKYSRTQLLLSGWQMIEENFPLPIKGLVERKYSDYTLTKDRYRNVSARSPLIAIDCEMCRTDTGDLELTRISAVNEQHEVIYDTLVKPKNKIVDYLTRFSGINAKMMKTVRTDLQEVQNKLRKLLPEDAILIGQSLSNDLHALKMMHPYVIDTSVIYNLTGDRARKTKLQILASQFLDEKIQAGNHGHCSSEDSLACMKLVQLKLLKNRYFGDAVMNSIYVKKRSYPDMGDANYAISMFKQCVKNGNTVNIVAVADLVDQYKVCIDKDNKNIPEIKCVKVESNKNVIKHLCKTMNNSNLNLGHIRIASEHASSEKTFKTVDKWIKELHKSAEHPALLAVMLSGCQEGGNGTCFLHLKKQFIS</sequence>
<evidence type="ECO:0000259" key="8">
    <source>
        <dbReference type="SMART" id="SM00479"/>
    </source>
</evidence>
<comment type="similarity">
    <text evidence="2">Belongs to the REXO1/REXO3 family.</text>
</comment>
<keyword evidence="10" id="KW-1185">Reference proteome</keyword>
<dbReference type="Pfam" id="PF00929">
    <property type="entry name" value="RNase_T"/>
    <property type="match status" value="1"/>
</dbReference>
<dbReference type="FunFam" id="3.30.420.10:FF:000019">
    <property type="entry name" value="RNA exonuclease NEF-sp"/>
    <property type="match status" value="1"/>
</dbReference>
<protein>
    <recommendedName>
        <fullName evidence="8">Exonuclease domain-containing protein</fullName>
    </recommendedName>
</protein>
<dbReference type="SMART" id="SM00479">
    <property type="entry name" value="EXOIII"/>
    <property type="match status" value="1"/>
</dbReference>
<evidence type="ECO:0000256" key="3">
    <source>
        <dbReference type="ARBA" id="ARBA00022722"/>
    </source>
</evidence>
<evidence type="ECO:0000256" key="6">
    <source>
        <dbReference type="ARBA" id="ARBA00023242"/>
    </source>
</evidence>
<name>A0AAR5P726_DENPD</name>
<keyword evidence="5" id="KW-0269">Exonuclease</keyword>
<reference evidence="9" key="2">
    <citation type="submission" date="2024-08" db="UniProtKB">
        <authorList>
            <consortium name="EnsemblMetazoa"/>
        </authorList>
    </citation>
    <scope>IDENTIFICATION</scope>
</reference>
<keyword evidence="3" id="KW-0540">Nuclease</keyword>
<dbReference type="InterPro" id="IPR034922">
    <property type="entry name" value="REX1-like_exo"/>
</dbReference>
<proteinExistence type="inferred from homology"/>
<dbReference type="AlphaFoldDB" id="A0AAR5P726"/>